<comment type="subcellular location">
    <subcellularLocation>
        <location evidence="1">Mitochondrion membrane</location>
        <topology evidence="1">Peripheral membrane protein</topology>
    </subcellularLocation>
</comment>
<evidence type="ECO:0000313" key="16">
    <source>
        <dbReference type="Proteomes" id="UP000070544"/>
    </source>
</evidence>
<keyword evidence="16" id="KW-1185">Reference proteome</keyword>
<feature type="compositionally biased region" description="Basic and acidic residues" evidence="13">
    <location>
        <begin position="1954"/>
        <end position="1965"/>
    </location>
</feature>
<dbReference type="Pfam" id="PF00498">
    <property type="entry name" value="FHA"/>
    <property type="match status" value="1"/>
</dbReference>
<dbReference type="FunFam" id="3.40.850.10:FF:000063">
    <property type="entry name" value="Kinesin-like protein"/>
    <property type="match status" value="1"/>
</dbReference>
<evidence type="ECO:0000256" key="10">
    <source>
        <dbReference type="ARBA" id="ARBA00079247"/>
    </source>
</evidence>
<keyword evidence="5 12" id="KW-0175">Coiled coil</keyword>
<evidence type="ECO:0000313" key="15">
    <source>
        <dbReference type="EMBL" id="KXS22505.1"/>
    </source>
</evidence>
<keyword evidence="8 11" id="KW-0505">Motor protein</keyword>
<evidence type="ECO:0000256" key="12">
    <source>
        <dbReference type="SAM" id="Coils"/>
    </source>
</evidence>
<evidence type="ECO:0000256" key="5">
    <source>
        <dbReference type="ARBA" id="ARBA00023054"/>
    </source>
</evidence>
<dbReference type="SUPFAM" id="SSF49879">
    <property type="entry name" value="SMAD/FHA domain"/>
    <property type="match status" value="1"/>
</dbReference>
<organism evidence="15 16">
    <name type="scientific">Gonapodya prolifera (strain JEL478)</name>
    <name type="common">Monoblepharis prolifera</name>
    <dbReference type="NCBI Taxonomy" id="1344416"/>
    <lineage>
        <taxon>Eukaryota</taxon>
        <taxon>Fungi</taxon>
        <taxon>Fungi incertae sedis</taxon>
        <taxon>Chytridiomycota</taxon>
        <taxon>Chytridiomycota incertae sedis</taxon>
        <taxon>Monoblepharidomycetes</taxon>
        <taxon>Monoblepharidales</taxon>
        <taxon>Gonapodyaceae</taxon>
        <taxon>Gonapodya</taxon>
    </lineage>
</organism>
<proteinExistence type="inferred from homology"/>
<evidence type="ECO:0000256" key="1">
    <source>
        <dbReference type="ARBA" id="ARBA00004318"/>
    </source>
</evidence>
<name>A0A139B1A0_GONPJ</name>
<evidence type="ECO:0000259" key="14">
    <source>
        <dbReference type="PROSITE" id="PS50067"/>
    </source>
</evidence>
<feature type="region of interest" description="Disordered" evidence="13">
    <location>
        <begin position="933"/>
        <end position="954"/>
    </location>
</feature>
<dbReference type="PANTHER" id="PTHR47117">
    <property type="entry name" value="STAR-RELATED LIPID TRANSFER PROTEIN 9"/>
    <property type="match status" value="1"/>
</dbReference>
<dbReference type="GO" id="GO:0003777">
    <property type="term" value="F:microtubule motor activity"/>
    <property type="evidence" value="ECO:0007669"/>
    <property type="project" value="InterPro"/>
</dbReference>
<evidence type="ECO:0000256" key="4">
    <source>
        <dbReference type="ARBA" id="ARBA00022840"/>
    </source>
</evidence>
<evidence type="ECO:0000256" key="2">
    <source>
        <dbReference type="ARBA" id="ARBA00022448"/>
    </source>
</evidence>
<evidence type="ECO:0000256" key="7">
    <source>
        <dbReference type="ARBA" id="ARBA00023136"/>
    </source>
</evidence>
<comment type="function">
    <text evidence="9">Microtubule-dependent motor protein required for mitochondrion morphology and transport of mitochondria in neuronal cells.</text>
</comment>
<dbReference type="CDD" id="cd22709">
    <property type="entry name" value="FHA_KIF28P"/>
    <property type="match status" value="1"/>
</dbReference>
<dbReference type="InterPro" id="IPR027417">
    <property type="entry name" value="P-loop_NTPase"/>
</dbReference>
<feature type="region of interest" description="Disordered" evidence="13">
    <location>
        <begin position="1100"/>
        <end position="1148"/>
    </location>
</feature>
<dbReference type="GO" id="GO:0008017">
    <property type="term" value="F:microtubule binding"/>
    <property type="evidence" value="ECO:0007669"/>
    <property type="project" value="InterPro"/>
</dbReference>
<protein>
    <recommendedName>
        <fullName evidence="10">Kinesin-like protein 6</fullName>
    </recommendedName>
</protein>
<feature type="compositionally biased region" description="Basic and acidic residues" evidence="13">
    <location>
        <begin position="1168"/>
        <end position="1180"/>
    </location>
</feature>
<feature type="coiled-coil region" evidence="12">
    <location>
        <begin position="373"/>
        <end position="461"/>
    </location>
</feature>
<comment type="similarity">
    <text evidence="11">Belongs to the TRAFAC class myosin-kinesin ATPase superfamily. Kinesin family.</text>
</comment>
<dbReference type="Pfam" id="PF00225">
    <property type="entry name" value="Kinesin"/>
    <property type="match status" value="1"/>
</dbReference>
<keyword evidence="7" id="KW-0472">Membrane</keyword>
<feature type="region of interest" description="Disordered" evidence="13">
    <location>
        <begin position="1168"/>
        <end position="1215"/>
    </location>
</feature>
<feature type="binding site" evidence="11">
    <location>
        <begin position="119"/>
        <end position="126"/>
    </location>
    <ligand>
        <name>ATP</name>
        <dbReference type="ChEBI" id="CHEBI:30616"/>
    </ligand>
</feature>
<keyword evidence="3 11" id="KW-0547">Nucleotide-binding</keyword>
<dbReference type="Gene3D" id="3.40.850.10">
    <property type="entry name" value="Kinesin motor domain"/>
    <property type="match status" value="1"/>
</dbReference>
<dbReference type="PROSITE" id="PS50067">
    <property type="entry name" value="KINESIN_MOTOR_2"/>
    <property type="match status" value="1"/>
</dbReference>
<dbReference type="SMART" id="SM00129">
    <property type="entry name" value="KISc"/>
    <property type="match status" value="1"/>
</dbReference>
<dbReference type="InterPro" id="IPR036961">
    <property type="entry name" value="Kinesin_motor_dom_sf"/>
</dbReference>
<dbReference type="InterPro" id="IPR019821">
    <property type="entry name" value="Kinesin_motor_CS"/>
</dbReference>
<gene>
    <name evidence="15" type="ORF">M427DRAFT_141932</name>
</gene>
<dbReference type="PROSITE" id="PS00411">
    <property type="entry name" value="KINESIN_MOTOR_1"/>
    <property type="match status" value="1"/>
</dbReference>
<dbReference type="FunFam" id="2.60.200.20:FF:000034">
    <property type="entry name" value="kinesin-like protein KIF28P"/>
    <property type="match status" value="1"/>
</dbReference>
<evidence type="ECO:0000256" key="9">
    <source>
        <dbReference type="ARBA" id="ARBA00054688"/>
    </source>
</evidence>
<dbReference type="OrthoDB" id="2158885at2759"/>
<reference evidence="15 16" key="1">
    <citation type="journal article" date="2015" name="Genome Biol. Evol.">
        <title>Phylogenomic analyses indicate that early fungi evolved digesting cell walls of algal ancestors of land plants.</title>
        <authorList>
            <person name="Chang Y."/>
            <person name="Wang S."/>
            <person name="Sekimoto S."/>
            <person name="Aerts A.L."/>
            <person name="Choi C."/>
            <person name="Clum A."/>
            <person name="LaButti K.M."/>
            <person name="Lindquist E.A."/>
            <person name="Yee Ngan C."/>
            <person name="Ohm R.A."/>
            <person name="Salamov A.A."/>
            <person name="Grigoriev I.V."/>
            <person name="Spatafora J.W."/>
            <person name="Berbee M.L."/>
        </authorList>
    </citation>
    <scope>NUCLEOTIDE SEQUENCE [LARGE SCALE GENOMIC DNA]</scope>
    <source>
        <strain evidence="15 16">JEL478</strain>
    </source>
</reference>
<keyword evidence="4 11" id="KW-0067">ATP-binding</keyword>
<evidence type="ECO:0000256" key="13">
    <source>
        <dbReference type="SAM" id="MobiDB-lite"/>
    </source>
</evidence>
<sequence length="2006" mass="222468">MLAESMNRVMGGTPPVESIRIAIRVRPFNSREKERHAKCCVKMDGSQTAAIDPDTGKISTFGFDYSYWSHDGALERNGELVPQSTDSHYADQRRVFQDLGVSMLDAAAEGYNSTLMAYGQTGSGKSYTMFGYGSNKGLIPMLCEELFRRFGKGDERSEFHISMSFCEIYNERVKDLLSDDPSPLRVRQSPTIGFYVEGLKELPVANSSQIEYLVDKGTKNRSVAATKMNETSSRAHAIITLKVQQVEQESKAEKLSTLHLVDLAGSERVSDTGLDQKDRLREAGNINSSLSVLGTVIAALVQVQQGKKNAIVPYRDSVLTKLLQNSLGGNSKTIMIGAISPAETNYDETLSTLRFLDRAKAIKTVAIVNENPTDKLIRELRTENERLKALLAERERLMGPGGTQMIDVERSRSPEEQKVLAALQLQIAEKERDIKKLEEANKSWEQRLEEAKAEFESRKTDDDFLEERKLAVPNLKNVNEDPLLSGMLFYFIETGKHLVGRVGKGTRADIQLNGLSILPEHALITNTGNTKLTIRPCNSNARIRVNGILLTDCQNPVTLQHNDRVLIGTQHLYLVKFPHIPDDPDKEPTWEDAQAEIAQGQGFGKAGDSEALSAISSYIVEFLPLVNEANAIAEDLGKPKRFELGILGDEGTPSESEGDAVGISSGGSRTGTLDVVVPITDLDNGFKWLWSKERFRSTAYRIQDLYQRLLEDGTGSASQLSHEDDPFDFSPEDYIIGLAAIPFQQLLKSRELNTSIIVRDYKGSNEGILKVGLSITGKALPSANATVGSRDSVGSLSNLGAELLGRQITFRINIENILGLRWTRGGVKCRFKFGVNNPDTVKAANTENTQKSPTALAHTAALFRNLLTSSTLETDSYFTTRTLPSSTSPQFDDKFETTVKKLTQEQLNYLQNELLFIEVWGDHTIAAREPTGRSRVGTVASMSPTGNGRDGTPTVRTRVHTAETMQDTDTDLGMDTPRLKAELVARSRMVADLAAKNFNLNNTIISLNSEIAHLRQELISSKRDISRLRQASLPPHSFFSCFTVDGRTISSLRHEIGELERTKSTVEEELARLRADTSFLIAKEEVLARLDSLGKLVKELQAPGSSPRQGHRTGSPDRPNQPKLAPTTEEDESQRDIEATRNREGGGVRVKHSWLLATSGVAQKTRKDLLDGGAKSDHRRSTSPHTTTTHGKKNGNSQPTTHPGNSGIGSLNNPAETDRFVQDFNLAYQSPEDIDENHVSTTPYTRLLSPDLLALHQAALSRLTSFHELLLHSSQSHQKDSMDLNHLRLLYNVRTELVRHLRIADARFRKAIIGILLRSLATNPLESAVKRAENQDDDTLLSTGEGEIPSLLFQLSELMQHFRGPLRESTADRPASARLATHATVSAFHQQNEALAERRADHLNLDVQAMGNLDDIAESISEFESINEFLQERAPIFDLGFNRKGRFKARDLQWWDANTTTFPLPQATWLTSSLGIDISSDYNNRIPPVARNVGDLDRKQLPDTVTVVETPCFDQNLGPLSSPARITLSILNDITQETFTACKRKAIVPDEFESLINKHLELRGVDEGALYFVLEECALEKKWEDGTQLLSHLITCALNSNRCTDILMHLILPQPAVNSRSNAIMKLSTWWAFFAVLGLGHVAAQGSTKEIRRKALWDGLVRCVSDFNDSSNCDIKGESNDWEALKTNNDRQRIRAAALLALTDVHNQLVLDDRRRALLAERLLKRRGQQPGVTIAPQRSSPLTKPSVEHSSVMSTAAEAPVQVGHTLSSLSANCAAQIFAFLVLQQKKERDPWIKHSVLDNLTGKLLPGGAALVGGNLIRMNDFRIAALTQATKQDLKGISANDSTPIPALHLPSILHHINVEKASVFRLDLALRRVRERYVQMRTAPSSAISRRRESNLKHGDWSSEVMGTVELEYHVKGPLWSSQRDVLSQLPNDIQIFSKRKSVLAAPRKRLEGNRRDISHKPQPKYTKSPPKKAHAGTSLFPLLPFPLNGRTPLSKGTQSR</sequence>
<feature type="domain" description="Kinesin motor" evidence="14">
    <location>
        <begin position="18"/>
        <end position="362"/>
    </location>
</feature>
<dbReference type="STRING" id="1344416.A0A139B1A0"/>
<dbReference type="SMART" id="SM00240">
    <property type="entry name" value="FHA"/>
    <property type="match status" value="1"/>
</dbReference>
<dbReference type="PRINTS" id="PR00380">
    <property type="entry name" value="KINESINHEAVY"/>
</dbReference>
<feature type="compositionally biased region" description="Polar residues" evidence="13">
    <location>
        <begin position="1194"/>
        <end position="1215"/>
    </location>
</feature>
<evidence type="ECO:0000256" key="8">
    <source>
        <dbReference type="ARBA" id="ARBA00023175"/>
    </source>
</evidence>
<dbReference type="Proteomes" id="UP000070544">
    <property type="component" value="Unassembled WGS sequence"/>
</dbReference>
<feature type="coiled-coil region" evidence="12">
    <location>
        <begin position="997"/>
        <end position="1076"/>
    </location>
</feature>
<dbReference type="InterPro" id="IPR001752">
    <property type="entry name" value="Kinesin_motor_dom"/>
</dbReference>
<feature type="region of interest" description="Disordered" evidence="13">
    <location>
        <begin position="1952"/>
        <end position="2006"/>
    </location>
</feature>
<dbReference type="GO" id="GO:0005524">
    <property type="term" value="F:ATP binding"/>
    <property type="evidence" value="ECO:0007669"/>
    <property type="project" value="UniProtKB-UniRule"/>
</dbReference>
<dbReference type="Gene3D" id="2.60.200.20">
    <property type="match status" value="1"/>
</dbReference>
<dbReference type="EMBL" id="KQ965731">
    <property type="protein sequence ID" value="KXS22505.1"/>
    <property type="molecule type" value="Genomic_DNA"/>
</dbReference>
<dbReference type="GO" id="GO:0031966">
    <property type="term" value="C:mitochondrial membrane"/>
    <property type="evidence" value="ECO:0007669"/>
    <property type="project" value="UniProtKB-SubCell"/>
</dbReference>
<dbReference type="GO" id="GO:0007018">
    <property type="term" value="P:microtubule-based movement"/>
    <property type="evidence" value="ECO:0007669"/>
    <property type="project" value="InterPro"/>
</dbReference>
<feature type="compositionally biased region" description="Basic and acidic residues" evidence="13">
    <location>
        <begin position="1134"/>
        <end position="1146"/>
    </location>
</feature>
<evidence type="ECO:0000256" key="3">
    <source>
        <dbReference type="ARBA" id="ARBA00022741"/>
    </source>
</evidence>
<accession>A0A139B1A0</accession>
<evidence type="ECO:0000256" key="6">
    <source>
        <dbReference type="ARBA" id="ARBA00023128"/>
    </source>
</evidence>
<dbReference type="InterPro" id="IPR000253">
    <property type="entry name" value="FHA_dom"/>
</dbReference>
<keyword evidence="6" id="KW-0496">Mitochondrion</keyword>
<dbReference type="SUPFAM" id="SSF52540">
    <property type="entry name" value="P-loop containing nucleoside triphosphate hydrolases"/>
    <property type="match status" value="1"/>
</dbReference>
<dbReference type="InterPro" id="IPR008984">
    <property type="entry name" value="SMAD_FHA_dom_sf"/>
</dbReference>
<keyword evidence="2" id="KW-0813">Transport</keyword>
<evidence type="ECO:0000256" key="11">
    <source>
        <dbReference type="PROSITE-ProRule" id="PRU00283"/>
    </source>
</evidence>